<dbReference type="InterPro" id="IPR000644">
    <property type="entry name" value="CBS_dom"/>
</dbReference>
<dbReference type="EMBL" id="UGYV01000001">
    <property type="protein sequence ID" value="SUI77353.1"/>
    <property type="molecule type" value="Genomic_DNA"/>
</dbReference>
<keyword evidence="1 2" id="KW-0129">CBS domain</keyword>
<dbReference type="Pfam" id="PF00571">
    <property type="entry name" value="CBS"/>
    <property type="match status" value="2"/>
</dbReference>
<evidence type="ECO:0000256" key="2">
    <source>
        <dbReference type="PROSITE-ProRule" id="PRU00703"/>
    </source>
</evidence>
<evidence type="ECO:0000256" key="1">
    <source>
        <dbReference type="ARBA" id="ARBA00023122"/>
    </source>
</evidence>
<dbReference type="PANTHER" id="PTHR43080:SF2">
    <property type="entry name" value="CBS DOMAIN-CONTAINING PROTEIN"/>
    <property type="match status" value="1"/>
</dbReference>
<dbReference type="Gene3D" id="3.10.580.10">
    <property type="entry name" value="CBS-domain"/>
    <property type="match status" value="1"/>
</dbReference>
<gene>
    <name evidence="4" type="ORF">NCTC10736_02015</name>
</gene>
<evidence type="ECO:0000313" key="4">
    <source>
        <dbReference type="EMBL" id="SUI77353.1"/>
    </source>
</evidence>
<sequence length="148" mass="16559">MKGNIMSIVVADIMSTRIVTIEMDDRLNVVKEIFEQANFHHLLVVDNNKLEGVLSERDLLRAISPHIGSIGETVKDLETLQKRVHQVMARNPITVAPNVCLDTAAHLILDHHVGCLPVLDNGRLVGIVTWKDLLRAYSEHLSLAKSER</sequence>
<dbReference type="AlphaFoldDB" id="A0A380AB89"/>
<dbReference type="SUPFAM" id="SSF54631">
    <property type="entry name" value="CBS-domain pair"/>
    <property type="match status" value="1"/>
</dbReference>
<name>A0A380AB89_9GAMM</name>
<reference evidence="4 5" key="1">
    <citation type="submission" date="2018-06" db="EMBL/GenBank/DDBJ databases">
        <authorList>
            <consortium name="Pathogen Informatics"/>
            <person name="Doyle S."/>
        </authorList>
    </citation>
    <scope>NUCLEOTIDE SEQUENCE [LARGE SCALE GENOMIC DNA]</scope>
    <source>
        <strain evidence="4 5">NCTC10736</strain>
    </source>
</reference>
<dbReference type="SMART" id="SM00116">
    <property type="entry name" value="CBS"/>
    <property type="match status" value="2"/>
</dbReference>
<evidence type="ECO:0000259" key="3">
    <source>
        <dbReference type="PROSITE" id="PS51371"/>
    </source>
</evidence>
<accession>A0A380AB89</accession>
<evidence type="ECO:0000313" key="5">
    <source>
        <dbReference type="Proteomes" id="UP000255061"/>
    </source>
</evidence>
<dbReference type="Proteomes" id="UP000255061">
    <property type="component" value="Unassembled WGS sequence"/>
</dbReference>
<feature type="domain" description="CBS" evidence="3">
    <location>
        <begin position="88"/>
        <end position="143"/>
    </location>
</feature>
<organism evidence="4 5">
    <name type="scientific">Shewanella morhuae</name>
    <dbReference type="NCBI Taxonomy" id="365591"/>
    <lineage>
        <taxon>Bacteria</taxon>
        <taxon>Pseudomonadati</taxon>
        <taxon>Pseudomonadota</taxon>
        <taxon>Gammaproteobacteria</taxon>
        <taxon>Alteromonadales</taxon>
        <taxon>Shewanellaceae</taxon>
        <taxon>Shewanella</taxon>
    </lineage>
</organism>
<dbReference type="PROSITE" id="PS51371">
    <property type="entry name" value="CBS"/>
    <property type="match status" value="2"/>
</dbReference>
<feature type="domain" description="CBS" evidence="3">
    <location>
        <begin position="14"/>
        <end position="70"/>
    </location>
</feature>
<dbReference type="PANTHER" id="PTHR43080">
    <property type="entry name" value="CBS DOMAIN-CONTAINING PROTEIN CBSX3, MITOCHONDRIAL"/>
    <property type="match status" value="1"/>
</dbReference>
<proteinExistence type="predicted"/>
<dbReference type="CDD" id="cd04584">
    <property type="entry name" value="CBS_pair_AcuB_like"/>
    <property type="match status" value="1"/>
</dbReference>
<dbReference type="InterPro" id="IPR051257">
    <property type="entry name" value="Diverse_CBS-Domain"/>
</dbReference>
<protein>
    <submittedName>
        <fullName evidence="4">Putative manganese-dependent inorganic pyrophosphatase</fullName>
    </submittedName>
</protein>
<dbReference type="InterPro" id="IPR046342">
    <property type="entry name" value="CBS_dom_sf"/>
</dbReference>